<evidence type="ECO:0000313" key="3">
    <source>
        <dbReference type="Proteomes" id="UP000265120"/>
    </source>
</evidence>
<feature type="region of interest" description="Disordered" evidence="1">
    <location>
        <begin position="440"/>
        <end position="495"/>
    </location>
</feature>
<keyword evidence="3" id="KW-1185">Reference proteome</keyword>
<dbReference type="STRING" id="244447.ENSCSEP00000002072"/>
<dbReference type="GeneTree" id="ENSGT00940000172071"/>
<reference evidence="2 3" key="1">
    <citation type="journal article" date="2014" name="Nat. Genet.">
        <title>Whole-genome sequence of a flatfish provides insights into ZW sex chromosome evolution and adaptation to a benthic lifestyle.</title>
        <authorList>
            <person name="Chen S."/>
            <person name="Zhang G."/>
            <person name="Shao C."/>
            <person name="Huang Q."/>
            <person name="Liu G."/>
            <person name="Zhang P."/>
            <person name="Song W."/>
            <person name="An N."/>
            <person name="Chalopin D."/>
            <person name="Volff J.N."/>
            <person name="Hong Y."/>
            <person name="Li Q."/>
            <person name="Sha Z."/>
            <person name="Zhou H."/>
            <person name="Xie M."/>
            <person name="Yu Q."/>
            <person name="Liu Y."/>
            <person name="Xiang H."/>
            <person name="Wang N."/>
            <person name="Wu K."/>
            <person name="Yang C."/>
            <person name="Zhou Q."/>
            <person name="Liao X."/>
            <person name="Yang L."/>
            <person name="Hu Q."/>
            <person name="Zhang J."/>
            <person name="Meng L."/>
            <person name="Jin L."/>
            <person name="Tian Y."/>
            <person name="Lian J."/>
            <person name="Yang J."/>
            <person name="Miao G."/>
            <person name="Liu S."/>
            <person name="Liang Z."/>
            <person name="Yan F."/>
            <person name="Li Y."/>
            <person name="Sun B."/>
            <person name="Zhang H."/>
            <person name="Zhang J."/>
            <person name="Zhu Y."/>
            <person name="Du M."/>
            <person name="Zhao Y."/>
            <person name="Schartl M."/>
            <person name="Tang Q."/>
            <person name="Wang J."/>
        </authorList>
    </citation>
    <scope>NUCLEOTIDE SEQUENCE</scope>
</reference>
<dbReference type="OMA" id="YPMDYRR"/>
<dbReference type="PANTHER" id="PTHR38654">
    <property type="entry name" value="BUCKY BALL-RELATED"/>
    <property type="match status" value="1"/>
</dbReference>
<dbReference type="PANTHER" id="PTHR38654:SF1">
    <property type="entry name" value="BUCKY BALL"/>
    <property type="match status" value="1"/>
</dbReference>
<protein>
    <recommendedName>
        <fullName evidence="4">Bucky ball</fullName>
    </recommendedName>
</protein>
<dbReference type="InParanoid" id="A0A3P8UI62"/>
<evidence type="ECO:0008006" key="4">
    <source>
        <dbReference type="Google" id="ProtNLM"/>
    </source>
</evidence>
<feature type="region of interest" description="Disordered" evidence="1">
    <location>
        <begin position="286"/>
        <end position="312"/>
    </location>
</feature>
<reference evidence="2" key="3">
    <citation type="submission" date="2025-09" db="UniProtKB">
        <authorList>
            <consortium name="Ensembl"/>
        </authorList>
    </citation>
    <scope>IDENTIFICATION</scope>
</reference>
<name>A0A3P8UI62_CYNSE</name>
<reference evidence="2" key="2">
    <citation type="submission" date="2025-08" db="UniProtKB">
        <authorList>
            <consortium name="Ensembl"/>
        </authorList>
    </citation>
    <scope>IDENTIFICATION</scope>
</reference>
<proteinExistence type="predicted"/>
<evidence type="ECO:0000313" key="2">
    <source>
        <dbReference type="Ensembl" id="ENSCSEP00000002072.1"/>
    </source>
</evidence>
<dbReference type="AlphaFoldDB" id="A0A3P8UI62"/>
<feature type="region of interest" description="Disordered" evidence="1">
    <location>
        <begin position="571"/>
        <end position="593"/>
    </location>
</feature>
<evidence type="ECO:0000256" key="1">
    <source>
        <dbReference type="SAM" id="MobiDB-lite"/>
    </source>
</evidence>
<organism evidence="2 3">
    <name type="scientific">Cynoglossus semilaevis</name>
    <name type="common">Tongue sole</name>
    <dbReference type="NCBI Taxonomy" id="244447"/>
    <lineage>
        <taxon>Eukaryota</taxon>
        <taxon>Metazoa</taxon>
        <taxon>Chordata</taxon>
        <taxon>Craniata</taxon>
        <taxon>Vertebrata</taxon>
        <taxon>Euteleostomi</taxon>
        <taxon>Actinopterygii</taxon>
        <taxon>Neopterygii</taxon>
        <taxon>Teleostei</taxon>
        <taxon>Neoteleostei</taxon>
        <taxon>Acanthomorphata</taxon>
        <taxon>Carangaria</taxon>
        <taxon>Pleuronectiformes</taxon>
        <taxon>Pleuronectoidei</taxon>
        <taxon>Cynoglossidae</taxon>
        <taxon>Cynoglossinae</taxon>
        <taxon>Cynoglossus</taxon>
    </lineage>
</organism>
<dbReference type="Proteomes" id="UP000265120">
    <property type="component" value="Chromosome 3"/>
</dbReference>
<feature type="compositionally biased region" description="Basic and acidic residues" evidence="1">
    <location>
        <begin position="448"/>
        <end position="468"/>
    </location>
</feature>
<feature type="compositionally biased region" description="Basic and acidic residues" evidence="1">
    <location>
        <begin position="287"/>
        <end position="298"/>
    </location>
</feature>
<dbReference type="FunCoup" id="A0A3P8UI62">
    <property type="interactions" value="122"/>
</dbReference>
<feature type="compositionally biased region" description="Basic residues" evidence="1">
    <location>
        <begin position="472"/>
        <end position="483"/>
    </location>
</feature>
<sequence>VEGQPHGYGGGQQRSQHSRPFFYVQPPSQPYYVYQHWQLNNPYSHYGLPGAFNYSRPYIHPYQYMQYPGFMFPHAPLYPVDYRRMFEPRFHPPTWGQQHHPQPQGRREMACSEAQTDPNDAISKLIECLDKIRTNELRHGAERELDSGVASHSSGMFSPVEERKGDEQGHVLPSLPGNLASPAVVFSDSTTAVYDESSHRSLDTMSPEGCWSGALEEELPLDSSSVHEERVQVAQTAGDEAFISYGAVEVADVQSDIVAPELKAPKCQAEELKPFHLTPFFSSDQPVAKEGKITDPSKTHCPGVSSDQEPPDPSCRILRLPFESILTPKVSGGDPLSSASPYFYNYLSVQTTHERMSVLSPSLDELSSREEMFSTDLDDVDLFPKTVYTSGQRRPPRLAEASAASPRTTEEAEEVWLPSSKRGVTCACCGKTLLKGSGRSKVQTSAAYKDEAGDSEEESRYRRGREQPLRVVVRKHVSPRKHPPPPLRPPGKPWYKRGQYREASDLCGQEDVSVPGLEEALILDGLCREELTSGDQTRWGEVSAFPRRRQTTPVKRQGLFLFLSKVMYHRPREDDNDEDEPPPLHWDRGTRLV</sequence>
<dbReference type="Ensembl" id="ENSCSET00000002108.1">
    <property type="protein sequence ID" value="ENSCSEP00000002072.1"/>
    <property type="gene ID" value="ENSCSEG00000001400.1"/>
</dbReference>
<accession>A0A3P8UI62</accession>
<feature type="region of interest" description="Disordered" evidence="1">
    <location>
        <begin position="388"/>
        <end position="416"/>
    </location>
</feature>
<dbReference type="InterPro" id="IPR053309">
    <property type="entry name" value="Balbiani_Body_Formation"/>
</dbReference>